<reference evidence="9" key="3">
    <citation type="submission" date="2025-09" db="UniProtKB">
        <authorList>
            <consortium name="Ensembl"/>
        </authorList>
    </citation>
    <scope>IDENTIFICATION</scope>
    <source>
        <strain evidence="9">Thoroughbred</strain>
    </source>
</reference>
<evidence type="ECO:0000313" key="9">
    <source>
        <dbReference type="Ensembl" id="ENSECAP00000088809.1"/>
    </source>
</evidence>
<evidence type="ECO:0000256" key="8">
    <source>
        <dbReference type="SAM" id="MobiDB-lite"/>
    </source>
</evidence>
<dbReference type="InterPro" id="IPR042532">
    <property type="entry name" value="EXOC3/Sec6_C"/>
</dbReference>
<dbReference type="AlphaFoldDB" id="A0A9L0TKM4"/>
<evidence type="ECO:0000256" key="2">
    <source>
        <dbReference type="ARBA" id="ARBA00022473"/>
    </source>
</evidence>
<feature type="compositionally biased region" description="Basic and acidic residues" evidence="8">
    <location>
        <begin position="59"/>
        <end position="68"/>
    </location>
</feature>
<comment type="function">
    <text evidence="5">May play a role as a mediator of inflammation and angiogenesis.</text>
</comment>
<accession>A0A9L0TKM4</accession>
<dbReference type="Gene3D" id="1.10.357.70">
    <property type="entry name" value="Exocyst complex component Sec6, C-terminal domain"/>
    <property type="match status" value="1"/>
</dbReference>
<feature type="compositionally biased region" description="Low complexity" evidence="8">
    <location>
        <begin position="31"/>
        <end position="45"/>
    </location>
</feature>
<sequence>MLKMMTFFQGLPGQQPVSGTLDFPRRPQKLSSTSEAESEASMSEASSEDLVPPLEAEVTPDRGKEEAVKKKKKKPKGLANMFSVFTKGRKKKGQPSSAEPEGPPESAPGLGGQPPGQLPTVEELKADLERGRLEAARPLLALERELQAAAAAGGASQEELVRRQSKVEALYALLRDQVLGLLRRPLETAPERLRQALAVLAEQEREDRQAAAAAAGSGPSVLAATRPRGWLQLWRRDVAQAAEERLGRQPAEGSEGRSEAERIFLHMGRTMKEDLEAVVERLKPLFPAEFGVVAAYAESYHEHFAAQLAAMAQFELCERDTYMLLVWVQNLYPNDIINSPKLAHELQALGLGSLLPAGQIRQLEATFLSSEVASVKEMMARALDLESQRWAQDVAPQRLDGHCHSELAIDIIQIISQGQAKAESINLELGLQIKHMLLVELAAFLKSYQHAFGEFLERCKQLRNYRANVIANINNCLSFRTSMEQKWQTSQDLPSHLLGPLSELKSHSFDTLLQNLFGDLKVAGASFPVEKAEQRAGGTVAGRVLQRGGTADAKTWHVEGMDAASCQEAGAVQPLFKKFTQTRWAAPTQTLEEILSTVGKRLPEFSELHDCFRQELMEVVHLHLVKEYIIRLSKRRLVLKTAEQQEELAGHILANAQLIQVFCTQNGSPAAWLHHALPTLAEIIRLQDPSAIKIEVATYATSYPDFSKGHLSAILAIKGNLSNSDVKSIRSILDIDMGVHQPFKSLFSLIKVG</sequence>
<gene>
    <name evidence="9" type="primary">TNFAIP2</name>
</gene>
<keyword evidence="4" id="KW-0221">Differentiation</keyword>
<evidence type="ECO:0000256" key="6">
    <source>
        <dbReference type="ARBA" id="ARBA00072723"/>
    </source>
</evidence>
<organism evidence="9 10">
    <name type="scientific">Equus caballus</name>
    <name type="common">Horse</name>
    <dbReference type="NCBI Taxonomy" id="9796"/>
    <lineage>
        <taxon>Eukaryota</taxon>
        <taxon>Metazoa</taxon>
        <taxon>Chordata</taxon>
        <taxon>Craniata</taxon>
        <taxon>Vertebrata</taxon>
        <taxon>Euteleostomi</taxon>
        <taxon>Mammalia</taxon>
        <taxon>Eutheria</taxon>
        <taxon>Laurasiatheria</taxon>
        <taxon>Perissodactyla</taxon>
        <taxon>Equidae</taxon>
        <taxon>Equus</taxon>
    </lineage>
</organism>
<dbReference type="FunFam" id="1.10.357.70:FF:000004">
    <property type="entry name" value="Tumor necrosis factor alpha-induced protein 2"/>
    <property type="match status" value="1"/>
</dbReference>
<feature type="region of interest" description="Disordered" evidence="8">
    <location>
        <begin position="1"/>
        <end position="119"/>
    </location>
</feature>
<evidence type="ECO:0000256" key="1">
    <source>
        <dbReference type="ARBA" id="ARBA00009447"/>
    </source>
</evidence>
<keyword evidence="3" id="KW-0037">Angiogenesis</keyword>
<evidence type="ECO:0000256" key="7">
    <source>
        <dbReference type="ARBA" id="ARBA00079010"/>
    </source>
</evidence>
<dbReference type="GO" id="GO:0000145">
    <property type="term" value="C:exocyst"/>
    <property type="evidence" value="ECO:0000318"/>
    <property type="project" value="GO_Central"/>
</dbReference>
<comment type="similarity">
    <text evidence="1">Belongs to the SEC6 family.</text>
</comment>
<protein>
    <recommendedName>
        <fullName evidence="6">Tumor necrosis factor alpha-induced protein 2</fullName>
    </recommendedName>
    <alternativeName>
        <fullName evidence="7">Primary response gene B94 protein</fullName>
    </alternativeName>
</protein>
<keyword evidence="10" id="KW-1185">Reference proteome</keyword>
<dbReference type="Proteomes" id="UP000002281">
    <property type="component" value="Chromosome 24"/>
</dbReference>
<dbReference type="GO" id="GO:0000149">
    <property type="term" value="F:SNARE binding"/>
    <property type="evidence" value="ECO:0000318"/>
    <property type="project" value="GO_Central"/>
</dbReference>
<evidence type="ECO:0000256" key="3">
    <source>
        <dbReference type="ARBA" id="ARBA00022657"/>
    </source>
</evidence>
<dbReference type="GO" id="GO:0006887">
    <property type="term" value="P:exocytosis"/>
    <property type="evidence" value="ECO:0000318"/>
    <property type="project" value="GO_Central"/>
</dbReference>
<keyword evidence="2" id="KW-0217">Developmental protein</keyword>
<evidence type="ECO:0000256" key="5">
    <source>
        <dbReference type="ARBA" id="ARBA00054749"/>
    </source>
</evidence>
<dbReference type="Pfam" id="PF06046">
    <property type="entry name" value="Sec6"/>
    <property type="match status" value="2"/>
</dbReference>
<reference evidence="9" key="2">
    <citation type="submission" date="2025-08" db="UniProtKB">
        <authorList>
            <consortium name="Ensembl"/>
        </authorList>
    </citation>
    <scope>IDENTIFICATION</scope>
    <source>
        <strain evidence="9">Thoroughbred</strain>
    </source>
</reference>
<dbReference type="GO" id="GO:0051601">
    <property type="term" value="P:exocyst localization"/>
    <property type="evidence" value="ECO:0000318"/>
    <property type="project" value="GO_Central"/>
</dbReference>
<evidence type="ECO:0000313" key="10">
    <source>
        <dbReference type="Proteomes" id="UP000002281"/>
    </source>
</evidence>
<proteinExistence type="inferred from homology"/>
<dbReference type="GO" id="GO:0001525">
    <property type="term" value="P:angiogenesis"/>
    <property type="evidence" value="ECO:0007669"/>
    <property type="project" value="UniProtKB-KW"/>
</dbReference>
<name>A0A9L0TKM4_HORSE</name>
<dbReference type="PANTHER" id="PTHR21292">
    <property type="entry name" value="EXOCYST COMPLEX COMPONENT SEC6-RELATED"/>
    <property type="match status" value="1"/>
</dbReference>
<dbReference type="PANTHER" id="PTHR21292:SF4">
    <property type="entry name" value="TUMOR NECROSIS FACTOR ALPHA-INDUCED PROTEIN 2"/>
    <property type="match status" value="1"/>
</dbReference>
<dbReference type="GeneTree" id="ENSGT01030000234613"/>
<dbReference type="Ensembl" id="ENSECAT00000087824.1">
    <property type="protein sequence ID" value="ENSECAP00000088809.1"/>
    <property type="gene ID" value="ENSECAG00000011704.4"/>
</dbReference>
<evidence type="ECO:0000256" key="4">
    <source>
        <dbReference type="ARBA" id="ARBA00022782"/>
    </source>
</evidence>
<dbReference type="GO" id="GO:0030154">
    <property type="term" value="P:cell differentiation"/>
    <property type="evidence" value="ECO:0007669"/>
    <property type="project" value="UniProtKB-KW"/>
</dbReference>
<reference evidence="9 10" key="1">
    <citation type="journal article" date="2009" name="Science">
        <title>Genome sequence, comparative analysis, and population genetics of the domestic horse.</title>
        <authorList>
            <consortium name="Broad Institute Genome Sequencing Platform"/>
            <consortium name="Broad Institute Whole Genome Assembly Team"/>
            <person name="Wade C.M."/>
            <person name="Giulotto E."/>
            <person name="Sigurdsson S."/>
            <person name="Zoli M."/>
            <person name="Gnerre S."/>
            <person name="Imsland F."/>
            <person name="Lear T.L."/>
            <person name="Adelson D.L."/>
            <person name="Bailey E."/>
            <person name="Bellone R.R."/>
            <person name="Bloecker H."/>
            <person name="Distl O."/>
            <person name="Edgar R.C."/>
            <person name="Garber M."/>
            <person name="Leeb T."/>
            <person name="Mauceli E."/>
            <person name="MacLeod J.N."/>
            <person name="Penedo M.C.T."/>
            <person name="Raison J.M."/>
            <person name="Sharpe T."/>
            <person name="Vogel J."/>
            <person name="Andersson L."/>
            <person name="Antczak D.F."/>
            <person name="Biagi T."/>
            <person name="Binns M.M."/>
            <person name="Chowdhary B.P."/>
            <person name="Coleman S.J."/>
            <person name="Della Valle G."/>
            <person name="Fryc S."/>
            <person name="Guerin G."/>
            <person name="Hasegawa T."/>
            <person name="Hill E.W."/>
            <person name="Jurka J."/>
            <person name="Kiialainen A."/>
            <person name="Lindgren G."/>
            <person name="Liu J."/>
            <person name="Magnani E."/>
            <person name="Mickelson J.R."/>
            <person name="Murray J."/>
            <person name="Nergadze S.G."/>
            <person name="Onofrio R."/>
            <person name="Pedroni S."/>
            <person name="Piras M.F."/>
            <person name="Raudsepp T."/>
            <person name="Rocchi M."/>
            <person name="Roeed K.H."/>
            <person name="Ryder O.A."/>
            <person name="Searle S."/>
            <person name="Skow L."/>
            <person name="Swinburne J.E."/>
            <person name="Syvaenen A.C."/>
            <person name="Tozaki T."/>
            <person name="Valberg S.J."/>
            <person name="Vaudin M."/>
            <person name="White J.R."/>
            <person name="Zody M.C."/>
            <person name="Lander E.S."/>
            <person name="Lindblad-Toh K."/>
        </authorList>
    </citation>
    <scope>NUCLEOTIDE SEQUENCE [LARGE SCALE GENOMIC DNA]</scope>
    <source>
        <strain evidence="9 10">Thoroughbred</strain>
    </source>
</reference>
<dbReference type="InterPro" id="IPR010326">
    <property type="entry name" value="EXOC3/Sec6"/>
</dbReference>